<dbReference type="EMBL" id="JADKGY010000020">
    <property type="protein sequence ID" value="MBK9983406.1"/>
    <property type="molecule type" value="Genomic_DNA"/>
</dbReference>
<name>A0A9D7SWF0_9BACT</name>
<dbReference type="InterPro" id="IPR026341">
    <property type="entry name" value="T9SS_type_B"/>
</dbReference>
<organism evidence="1 2">
    <name type="scientific">Candidatus Opimibacter skivensis</name>
    <dbReference type="NCBI Taxonomy" id="2982028"/>
    <lineage>
        <taxon>Bacteria</taxon>
        <taxon>Pseudomonadati</taxon>
        <taxon>Bacteroidota</taxon>
        <taxon>Saprospiria</taxon>
        <taxon>Saprospirales</taxon>
        <taxon>Saprospiraceae</taxon>
        <taxon>Candidatus Opimibacter</taxon>
    </lineage>
</organism>
<dbReference type="Proteomes" id="UP000808337">
    <property type="component" value="Unassembled WGS sequence"/>
</dbReference>
<evidence type="ECO:0000313" key="1">
    <source>
        <dbReference type="EMBL" id="MBK9983406.1"/>
    </source>
</evidence>
<dbReference type="AlphaFoldDB" id="A0A9D7SWF0"/>
<comment type="caution">
    <text evidence="1">The sequence shown here is derived from an EMBL/GenBank/DDBJ whole genome shotgun (WGS) entry which is preliminary data.</text>
</comment>
<protein>
    <submittedName>
        <fullName evidence="1">Gliding motility-associated C-terminal domain-containing protein</fullName>
    </submittedName>
</protein>
<dbReference type="NCBIfam" id="TIGR04131">
    <property type="entry name" value="Bac_Flav_CTERM"/>
    <property type="match status" value="1"/>
</dbReference>
<dbReference type="Pfam" id="PF13585">
    <property type="entry name" value="CHU_C"/>
    <property type="match status" value="1"/>
</dbReference>
<proteinExistence type="predicted"/>
<sequence>MSIFLHHIIFSNTLLSMLALGFLDNAPHHLQNTNNIGVEICNNALDDDGDGLIDLNDPDCTCAIVAPVSLIPNPSFEDMNCCPDMQSQLACAGTWIQASEPTTDYINMCGYMGWPEFPPPVPFPDGEGIVGFRDGRVRQNLGEPEVNWKEYAGACLLSPLIADTPYVFEFYVGFVNRFKSPDINITFFGTSDCANLPFGVGDEAFGCPTNGPGWVRLGSSFVSGGAGNKWVKTKIEVTPRENITAIAIGPDCPPVQSPISIYYFFDNLTLVDLRSFQFKITEKSQPCADDFLLQVPLQAGFTYQWYKDKIALIGETAAHMMHMYGEGEYQVMIQKGGSCSLSGIYTYSIPVYNEQVDITICEEDVYPFGDRLLSEPGQYIDTFKTKYNCDSVVFLDLHVLGIVADTIQAKMFEGEIYKIETYHFNTSGEYLVSLVSSQGCDSLVFLQLDYYHVYIPNIFSPNGDGINDLFSVYGVGEEINEINLTIYDRWGNQIYAGPEWDGKHYETAVNPGVYTYMVKLKMDDEQERQFAGSVNLIR</sequence>
<evidence type="ECO:0000313" key="2">
    <source>
        <dbReference type="Proteomes" id="UP000808337"/>
    </source>
</evidence>
<gene>
    <name evidence="1" type="ORF">IPP15_13645</name>
</gene>
<reference evidence="1 2" key="1">
    <citation type="submission" date="2020-10" db="EMBL/GenBank/DDBJ databases">
        <title>Connecting structure to function with the recovery of over 1000 high-quality activated sludge metagenome-assembled genomes encoding full-length rRNA genes using long-read sequencing.</title>
        <authorList>
            <person name="Singleton C.M."/>
            <person name="Petriglieri F."/>
            <person name="Kristensen J.M."/>
            <person name="Kirkegaard R.H."/>
            <person name="Michaelsen T.Y."/>
            <person name="Andersen M.H."/>
            <person name="Karst S.M."/>
            <person name="Dueholm M.S."/>
            <person name="Nielsen P.H."/>
            <person name="Albertsen M."/>
        </authorList>
    </citation>
    <scope>NUCLEOTIDE SEQUENCE [LARGE SCALE GENOMIC DNA]</scope>
    <source>
        <strain evidence="1">Ribe_18-Q3-R11-54_MAXAC.273</strain>
    </source>
</reference>
<accession>A0A9D7SWF0</accession>